<gene>
    <name evidence="12" type="ORF">OGATHE_004566</name>
</gene>
<comment type="subcellular location">
    <subcellularLocation>
        <location evidence="1">Golgi apparatus membrane</location>
        <topology evidence="1">Single-pass type II membrane protein</topology>
    </subcellularLocation>
</comment>
<name>A0A1B7SIY3_9ASCO</name>
<comment type="caution">
    <text evidence="12">The sequence shown here is derived from an EMBL/GenBank/DDBJ whole genome shotgun (WGS) entry which is preliminary data.</text>
</comment>
<dbReference type="RefSeq" id="XP_018211336.1">
    <property type="nucleotide sequence ID" value="XM_018354195.1"/>
</dbReference>
<evidence type="ECO:0000256" key="4">
    <source>
        <dbReference type="ARBA" id="ARBA00022676"/>
    </source>
</evidence>
<evidence type="ECO:0000256" key="3">
    <source>
        <dbReference type="ARBA" id="ARBA00009105"/>
    </source>
</evidence>
<evidence type="ECO:0000256" key="1">
    <source>
        <dbReference type="ARBA" id="ARBA00004323"/>
    </source>
</evidence>
<evidence type="ECO:0000256" key="10">
    <source>
        <dbReference type="ARBA" id="ARBA00023136"/>
    </source>
</evidence>
<dbReference type="Proteomes" id="UP000788993">
    <property type="component" value="Unassembled WGS sequence"/>
</dbReference>
<keyword evidence="13" id="KW-1185">Reference proteome</keyword>
<keyword evidence="7" id="KW-0735">Signal-anchor</keyword>
<evidence type="ECO:0000256" key="2">
    <source>
        <dbReference type="ARBA" id="ARBA00004922"/>
    </source>
</evidence>
<evidence type="ECO:0000256" key="7">
    <source>
        <dbReference type="ARBA" id="ARBA00022968"/>
    </source>
</evidence>
<dbReference type="EMBL" id="JAEUBD010001266">
    <property type="protein sequence ID" value="KAH3662990.1"/>
    <property type="molecule type" value="Genomic_DNA"/>
</dbReference>
<dbReference type="GO" id="GO:0046354">
    <property type="term" value="P:mannan biosynthetic process"/>
    <property type="evidence" value="ECO:0007669"/>
    <property type="project" value="UniProtKB-ARBA"/>
</dbReference>
<evidence type="ECO:0000256" key="11">
    <source>
        <dbReference type="ARBA" id="ARBA00023180"/>
    </source>
</evidence>
<protein>
    <submittedName>
        <fullName evidence="12">Uncharacterized protein</fullName>
    </submittedName>
</protein>
<evidence type="ECO:0000256" key="9">
    <source>
        <dbReference type="ARBA" id="ARBA00023034"/>
    </source>
</evidence>
<keyword evidence="9" id="KW-0333">Golgi apparatus</keyword>
<evidence type="ECO:0000313" key="13">
    <source>
        <dbReference type="Proteomes" id="UP000788993"/>
    </source>
</evidence>
<evidence type="ECO:0000256" key="8">
    <source>
        <dbReference type="ARBA" id="ARBA00022989"/>
    </source>
</evidence>
<dbReference type="GO" id="GO:0000033">
    <property type="term" value="F:alpha-1,3-mannosyltransferase activity"/>
    <property type="evidence" value="ECO:0007669"/>
    <property type="project" value="TreeGrafter"/>
</dbReference>
<keyword evidence="8" id="KW-1133">Transmembrane helix</keyword>
<keyword evidence="4" id="KW-0328">Glycosyltransferase</keyword>
<comment type="similarity">
    <text evidence="3">Belongs to the MNN1/MNT family.</text>
</comment>
<dbReference type="GO" id="GO:0000139">
    <property type="term" value="C:Golgi membrane"/>
    <property type="evidence" value="ECO:0007669"/>
    <property type="project" value="UniProtKB-SubCell"/>
</dbReference>
<dbReference type="PANTHER" id="PTHR31392:SF1">
    <property type="entry name" value="ALPHA-1,3-MANNOSYLTRANSFERASE MNN1-RELATED"/>
    <property type="match status" value="1"/>
</dbReference>
<organism evidence="12 13">
    <name type="scientific">Ogataea polymorpha</name>
    <dbReference type="NCBI Taxonomy" id="460523"/>
    <lineage>
        <taxon>Eukaryota</taxon>
        <taxon>Fungi</taxon>
        <taxon>Dikarya</taxon>
        <taxon>Ascomycota</taxon>
        <taxon>Saccharomycotina</taxon>
        <taxon>Pichiomycetes</taxon>
        <taxon>Pichiales</taxon>
        <taxon>Pichiaceae</taxon>
        <taxon>Ogataea</taxon>
    </lineage>
</organism>
<reference evidence="12" key="1">
    <citation type="journal article" date="2021" name="Open Biol.">
        <title>Shared evolutionary footprints suggest mitochondrial oxidative damage underlies multiple complex I losses in fungi.</title>
        <authorList>
            <person name="Schikora-Tamarit M.A."/>
            <person name="Marcet-Houben M."/>
            <person name="Nosek J."/>
            <person name="Gabaldon T."/>
        </authorList>
    </citation>
    <scope>NUCLEOTIDE SEQUENCE</scope>
    <source>
        <strain evidence="12">NCAIM Y.01608</strain>
    </source>
</reference>
<keyword evidence="11" id="KW-0325">Glycoprotein</keyword>
<reference evidence="12" key="2">
    <citation type="submission" date="2021-01" db="EMBL/GenBank/DDBJ databases">
        <authorList>
            <person name="Schikora-Tamarit M.A."/>
        </authorList>
    </citation>
    <scope>NUCLEOTIDE SEQUENCE</scope>
    <source>
        <strain evidence="12">NCAIM Y.01608</strain>
    </source>
</reference>
<dbReference type="SUPFAM" id="SSF53448">
    <property type="entry name" value="Nucleotide-diphospho-sugar transferases"/>
    <property type="match status" value="1"/>
</dbReference>
<dbReference type="PANTHER" id="PTHR31392">
    <property type="entry name" value="ALPHA-1,3-MANNOSYLTRANSFERASE MNN1-RELATED"/>
    <property type="match status" value="1"/>
</dbReference>
<proteinExistence type="inferred from homology"/>
<sequence>MFKAFFPRKKLLSVLVCFLFLFFVFLPATHSAPVESVISDSTTAAGPIRRHQPHEYVRPRVSRPNGDHDPIRENSNEKALNKLLNSQFNKALLQTQQNDIQDTGPHTMDMAKLPLGAGAKIKSAIHVDQIAAPTITPATMAVVEKPEAHGARQNPLIDGGLVSKGSSLKLVAGDLIIAGPVEEVTLDFNAKEYPVHARLLRMYGKTFEDKSLDYKCEKYFAELYSLDPDWSVSPHKQVYDEDQLAQMVHRARHLTTYGHCYLNHSDENRIRSYEKLIETGHQDIESRVFPYLSRKMPVFVRWTGEQVLDPPQISRYLDGALNDPDLSQISKSKLQVTDESGPALSHEYPFFLHYKNLVNGKGVVISCSDRFLNDTLALIRNLRALGTKLPVQIVHRGDLSLDSQWALVNEARKTDIYYPREQFDQLKQLVHEEFDATFPKLELWFVDVSRALTPQYASEFPNFYNKLLAYLFNSFDDIVLLDCDVVLFRKPEQLFQLSQYKRSQSVFFKDRSLNLKVNHGFIDFLKRLLPTATDNSFFGINRASYKTLGTRYFVLEYGHYMESGVVAIKRTRYWQGLFVTLYLSLIKPIHENVWGDKELFWLGQSVAGNEEYMFNDYWSAAIGTLTDPDRRAPFKSQELCSTHPGHLSSDDDRLLWINSGILTCRRTETFENDFDVYNATLGFETKQQLHEYYKSPLKIEHAIIPPDAMYWVDSFDTPREPRQGYIKQYNCAAYLWCAYDKIGGSEFPEHQGKVFRFEASDTLLFDYVGQVYLGQT</sequence>
<dbReference type="InterPro" id="IPR022751">
    <property type="entry name" value="Alpha_mannosyltransferase"/>
</dbReference>
<dbReference type="OrthoDB" id="430354at2759"/>
<keyword evidence="10" id="KW-0472">Membrane</keyword>
<keyword evidence="6" id="KW-0812">Transmembrane</keyword>
<evidence type="ECO:0000256" key="6">
    <source>
        <dbReference type="ARBA" id="ARBA00022692"/>
    </source>
</evidence>
<evidence type="ECO:0000313" key="12">
    <source>
        <dbReference type="EMBL" id="KAH3662990.1"/>
    </source>
</evidence>
<comment type="pathway">
    <text evidence="2">Protein modification; protein glycosylation.</text>
</comment>
<evidence type="ECO:0000256" key="5">
    <source>
        <dbReference type="ARBA" id="ARBA00022679"/>
    </source>
</evidence>
<keyword evidence="5" id="KW-0808">Transferase</keyword>
<dbReference type="Gene3D" id="3.90.550.10">
    <property type="entry name" value="Spore Coat Polysaccharide Biosynthesis Protein SpsA, Chain A"/>
    <property type="match status" value="1"/>
</dbReference>
<dbReference type="Pfam" id="PF11051">
    <property type="entry name" value="Mannosyl_trans3"/>
    <property type="match status" value="1"/>
</dbReference>
<dbReference type="AlphaFoldDB" id="A0A1B7SIY3"/>
<accession>A0A1B7SIY3</accession>
<dbReference type="InterPro" id="IPR029044">
    <property type="entry name" value="Nucleotide-diphossugar_trans"/>
</dbReference>
<dbReference type="GO" id="GO:0006493">
    <property type="term" value="P:protein O-linked glycosylation"/>
    <property type="evidence" value="ECO:0007669"/>
    <property type="project" value="TreeGrafter"/>
</dbReference>